<gene>
    <name evidence="1" type="ORF">MRATA1EN22A_LOCUS27513</name>
</gene>
<dbReference type="Proteomes" id="UP001162501">
    <property type="component" value="Chromosome 8"/>
</dbReference>
<reference evidence="1" key="1">
    <citation type="submission" date="2023-05" db="EMBL/GenBank/DDBJ databases">
        <authorList>
            <consortium name="ELIXIR-Norway"/>
        </authorList>
    </citation>
    <scope>NUCLEOTIDE SEQUENCE</scope>
</reference>
<organism evidence="1 2">
    <name type="scientific">Rangifer tarandus platyrhynchus</name>
    <name type="common">Svalbard reindeer</name>
    <dbReference type="NCBI Taxonomy" id="3082113"/>
    <lineage>
        <taxon>Eukaryota</taxon>
        <taxon>Metazoa</taxon>
        <taxon>Chordata</taxon>
        <taxon>Craniata</taxon>
        <taxon>Vertebrata</taxon>
        <taxon>Euteleostomi</taxon>
        <taxon>Mammalia</taxon>
        <taxon>Eutheria</taxon>
        <taxon>Laurasiatheria</taxon>
        <taxon>Artiodactyla</taxon>
        <taxon>Ruminantia</taxon>
        <taxon>Pecora</taxon>
        <taxon>Cervidae</taxon>
        <taxon>Odocoileinae</taxon>
        <taxon>Rangifer</taxon>
    </lineage>
</organism>
<proteinExistence type="predicted"/>
<sequence length="108" mass="12034">MRTCGLTRAVPAPPHNASQESVSPRAGRLPDRQLRSRRGRLRRKAVAHQEGGGNGGPRFAQSWGPAWCKCSPPGPSRCEGGFRVLRWTVMPRCEVKHCSRCFREKVRG</sequence>
<name>A0AC60A6K6_RANTA</name>
<protein>
    <submittedName>
        <fullName evidence="1">Uncharacterized protein</fullName>
    </submittedName>
</protein>
<evidence type="ECO:0000313" key="2">
    <source>
        <dbReference type="Proteomes" id="UP001162501"/>
    </source>
</evidence>
<reference evidence="1" key="2">
    <citation type="submission" date="2025-03" db="EMBL/GenBank/DDBJ databases">
        <authorList>
            <consortium name="ELIXIR-Norway"/>
            <consortium name="Elixir Norway"/>
        </authorList>
    </citation>
    <scope>NUCLEOTIDE SEQUENCE</scope>
</reference>
<evidence type="ECO:0000313" key="1">
    <source>
        <dbReference type="EMBL" id="CAN0563388.1"/>
    </source>
</evidence>
<dbReference type="EMBL" id="OX596092">
    <property type="protein sequence ID" value="CAN0563388.1"/>
    <property type="molecule type" value="Genomic_DNA"/>
</dbReference>
<accession>A0AC60A6K6</accession>